<evidence type="ECO:0000256" key="3">
    <source>
        <dbReference type="ARBA" id="ARBA00023027"/>
    </source>
</evidence>
<dbReference type="RefSeq" id="WP_067559911.1">
    <property type="nucleotide sequence ID" value="NZ_CAMTBT010000005.1"/>
</dbReference>
<evidence type="ECO:0000313" key="6">
    <source>
        <dbReference type="EMBL" id="AMK55875.1"/>
    </source>
</evidence>
<organism evidence="6 7">
    <name type="scientific">Faecalibaculum rodentium</name>
    <dbReference type="NCBI Taxonomy" id="1702221"/>
    <lineage>
        <taxon>Bacteria</taxon>
        <taxon>Bacillati</taxon>
        <taxon>Bacillota</taxon>
        <taxon>Erysipelotrichia</taxon>
        <taxon>Erysipelotrichales</taxon>
        <taxon>Erysipelotrichaceae</taxon>
        <taxon>Faecalibaculum</taxon>
    </lineage>
</organism>
<accession>A0A140DYZ8</accession>
<dbReference type="PATRIC" id="fig|1702221.3.peg.2670"/>
<dbReference type="Gene3D" id="1.20.1090.10">
    <property type="entry name" value="Dehydroquinate synthase-like - alpha domain"/>
    <property type="match status" value="1"/>
</dbReference>
<dbReference type="PANTHER" id="PTHR11496">
    <property type="entry name" value="ALCOHOL DEHYDROGENASE"/>
    <property type="match status" value="1"/>
</dbReference>
<dbReference type="SUPFAM" id="SSF56796">
    <property type="entry name" value="Dehydroquinate synthase-like"/>
    <property type="match status" value="1"/>
</dbReference>
<dbReference type="InterPro" id="IPR018211">
    <property type="entry name" value="ADH_Fe_CS"/>
</dbReference>
<protein>
    <submittedName>
        <fullName evidence="6">Uncharacterized protein</fullName>
    </submittedName>
</protein>
<dbReference type="FunFam" id="1.20.1090.10:FF:000001">
    <property type="entry name" value="Aldehyde-alcohol dehydrogenase"/>
    <property type="match status" value="1"/>
</dbReference>
<dbReference type="EMBL" id="CP011391">
    <property type="protein sequence ID" value="AMK55875.1"/>
    <property type="molecule type" value="Genomic_DNA"/>
</dbReference>
<evidence type="ECO:0000256" key="2">
    <source>
        <dbReference type="ARBA" id="ARBA00023002"/>
    </source>
</evidence>
<dbReference type="AlphaFoldDB" id="A0A140DYZ8"/>
<dbReference type="CDD" id="cd08551">
    <property type="entry name" value="Fe-ADH"/>
    <property type="match status" value="1"/>
</dbReference>
<dbReference type="OrthoDB" id="9804734at2"/>
<dbReference type="GO" id="GO:0046872">
    <property type="term" value="F:metal ion binding"/>
    <property type="evidence" value="ECO:0007669"/>
    <property type="project" value="InterPro"/>
</dbReference>
<evidence type="ECO:0000256" key="1">
    <source>
        <dbReference type="ARBA" id="ARBA00007358"/>
    </source>
</evidence>
<reference evidence="6 7" key="1">
    <citation type="journal article" date="2016" name="Gut Pathog.">
        <title>Whole genome sequencing of "Faecalibaculum rodentium" ALO17, isolated from C57BL/6J laboratory mouse feces.</title>
        <authorList>
            <person name="Lim S."/>
            <person name="Chang D.H."/>
            <person name="Ahn S."/>
            <person name="Kim B.C."/>
        </authorList>
    </citation>
    <scope>NUCLEOTIDE SEQUENCE [LARGE SCALE GENOMIC DNA]</scope>
    <source>
        <strain evidence="6 7">Alo17</strain>
    </source>
</reference>
<feature type="domain" description="Alcohol dehydrogenase iron-type/glycerol dehydrogenase GldA" evidence="4">
    <location>
        <begin position="15"/>
        <end position="184"/>
    </location>
</feature>
<keyword evidence="2" id="KW-0560">Oxidoreductase</keyword>
<dbReference type="Pfam" id="PF00465">
    <property type="entry name" value="Fe-ADH"/>
    <property type="match status" value="1"/>
</dbReference>
<dbReference type="FunFam" id="3.40.50.1970:FF:000003">
    <property type="entry name" value="Alcohol dehydrogenase, iron-containing"/>
    <property type="match status" value="1"/>
</dbReference>
<dbReference type="InterPro" id="IPR039697">
    <property type="entry name" value="Alcohol_dehydrogenase_Fe"/>
</dbReference>
<sequence length="380" mass="40479">MSRDGDIKTFSWHVPETVVTGPGSMKETGGLVQGVMKHPLVVTGPHLFRAGIIAPVLESLEEAGIGYAVFHETESDPSIETVEKIRTMYEKNACDGLIAVGGGSVMDAAKAAAVLIGDGGRLQDYEGAEARKISPLEMTLMAVPATAGTGSEVTPFAVISDDQRQVKMTVSSPFLIPEMVVLDPDLLSGVPAGLAAATGMDALIHALEAYVSRYGSFLSDGFAAQALEKIGHSLVKFVRTGDAEAAQEMLEGSFLAGCAFSLSRLGLVHALSHPLSAHYGISHGTANALLLPAVIRFNQEAAGEKYRQAADLLGVKEQTDLADWIEELNRLLGIEMKWEIREEDLPVLVRDGLMSGNVQANPRLAEEKDAEDIYKTLIPA</sequence>
<dbReference type="GeneID" id="78479204"/>
<dbReference type="InterPro" id="IPR056798">
    <property type="entry name" value="ADH_Fe_C"/>
</dbReference>
<keyword evidence="3" id="KW-0520">NAD</keyword>
<name>A0A140DYZ8_9FIRM</name>
<keyword evidence="7" id="KW-1185">Reference proteome</keyword>
<proteinExistence type="inferred from homology"/>
<evidence type="ECO:0000313" key="7">
    <source>
        <dbReference type="Proteomes" id="UP000069771"/>
    </source>
</evidence>
<evidence type="ECO:0000259" key="4">
    <source>
        <dbReference type="Pfam" id="PF00465"/>
    </source>
</evidence>
<comment type="similarity">
    <text evidence="1">Belongs to the iron-containing alcohol dehydrogenase family.</text>
</comment>
<evidence type="ECO:0000259" key="5">
    <source>
        <dbReference type="Pfam" id="PF25137"/>
    </source>
</evidence>
<dbReference type="InterPro" id="IPR001670">
    <property type="entry name" value="ADH_Fe/GldA"/>
</dbReference>
<feature type="domain" description="Fe-containing alcohol dehydrogenase-like C-terminal" evidence="5">
    <location>
        <begin position="196"/>
        <end position="376"/>
    </location>
</feature>
<dbReference type="PROSITE" id="PS00060">
    <property type="entry name" value="ADH_IRON_2"/>
    <property type="match status" value="1"/>
</dbReference>
<dbReference type="PANTHER" id="PTHR11496:SF102">
    <property type="entry name" value="ALCOHOL DEHYDROGENASE 4"/>
    <property type="match status" value="1"/>
</dbReference>
<dbReference type="STRING" id="1702221.AALO17_27410"/>
<dbReference type="GO" id="GO:0004022">
    <property type="term" value="F:alcohol dehydrogenase (NAD+) activity"/>
    <property type="evidence" value="ECO:0007669"/>
    <property type="project" value="UniProtKB-ARBA"/>
</dbReference>
<dbReference type="Proteomes" id="UP000069771">
    <property type="component" value="Chromosome"/>
</dbReference>
<dbReference type="KEGG" id="fro:AALO17_27410"/>
<dbReference type="PROSITE" id="PS00913">
    <property type="entry name" value="ADH_IRON_1"/>
    <property type="match status" value="1"/>
</dbReference>
<dbReference type="Gene3D" id="3.40.50.1970">
    <property type="match status" value="1"/>
</dbReference>
<dbReference type="Pfam" id="PF25137">
    <property type="entry name" value="ADH_Fe_C"/>
    <property type="match status" value="1"/>
</dbReference>
<gene>
    <name evidence="6" type="ORF">AALO17_27410</name>
</gene>